<dbReference type="PANTHER" id="PTHR45138">
    <property type="entry name" value="REGULATORY COMPONENTS OF SENSORY TRANSDUCTION SYSTEM"/>
    <property type="match status" value="1"/>
</dbReference>
<comment type="cofactor">
    <cofactor evidence="1">
        <name>Mg(2+)</name>
        <dbReference type="ChEBI" id="CHEBI:18420"/>
    </cofactor>
</comment>
<organism evidence="5 6">
    <name type="scientific">OM182 bacterium MED-G28</name>
    <dbReference type="NCBI Taxonomy" id="1986256"/>
    <lineage>
        <taxon>Bacteria</taxon>
        <taxon>Pseudomonadati</taxon>
        <taxon>Pseudomonadota</taxon>
        <taxon>Gammaproteobacteria</taxon>
        <taxon>OMG group</taxon>
        <taxon>OM182 clade</taxon>
    </lineage>
</organism>
<dbReference type="SUPFAM" id="SSF55073">
    <property type="entry name" value="Nucleotide cyclase"/>
    <property type="match status" value="1"/>
</dbReference>
<protein>
    <recommendedName>
        <fullName evidence="2">diguanylate cyclase</fullName>
        <ecNumber evidence="2">2.7.7.65</ecNumber>
    </recommendedName>
</protein>
<reference evidence="5 6" key="1">
    <citation type="submission" date="2017-08" db="EMBL/GenBank/DDBJ databases">
        <title>Fine stratification of microbial communities through a metagenomic profile of the photic zone.</title>
        <authorList>
            <person name="Haro-Moreno J.M."/>
            <person name="Lopez-Perez M."/>
            <person name="De La Torre J."/>
            <person name="Picazo A."/>
            <person name="Camacho A."/>
            <person name="Rodriguez-Valera F."/>
        </authorList>
    </citation>
    <scope>NUCLEOTIDE SEQUENCE [LARGE SCALE GENOMIC DNA]</scope>
    <source>
        <strain evidence="5">MED-G28</strain>
    </source>
</reference>
<gene>
    <name evidence="5" type="ORF">CNF02_06550</name>
</gene>
<evidence type="ECO:0000256" key="1">
    <source>
        <dbReference type="ARBA" id="ARBA00001946"/>
    </source>
</evidence>
<comment type="catalytic activity">
    <reaction evidence="3">
        <text>2 GTP = 3',3'-c-di-GMP + 2 diphosphate</text>
        <dbReference type="Rhea" id="RHEA:24898"/>
        <dbReference type="ChEBI" id="CHEBI:33019"/>
        <dbReference type="ChEBI" id="CHEBI:37565"/>
        <dbReference type="ChEBI" id="CHEBI:58805"/>
        <dbReference type="EC" id="2.7.7.65"/>
    </reaction>
</comment>
<dbReference type="AlphaFoldDB" id="A0A2A5WCF6"/>
<dbReference type="CDD" id="cd01949">
    <property type="entry name" value="GGDEF"/>
    <property type="match status" value="1"/>
</dbReference>
<proteinExistence type="predicted"/>
<dbReference type="NCBIfam" id="TIGR00254">
    <property type="entry name" value="GGDEF"/>
    <property type="match status" value="1"/>
</dbReference>
<dbReference type="Proteomes" id="UP000219329">
    <property type="component" value="Unassembled WGS sequence"/>
</dbReference>
<dbReference type="EC" id="2.7.7.65" evidence="2"/>
<dbReference type="SMART" id="SM00267">
    <property type="entry name" value="GGDEF"/>
    <property type="match status" value="1"/>
</dbReference>
<evidence type="ECO:0000313" key="6">
    <source>
        <dbReference type="Proteomes" id="UP000219329"/>
    </source>
</evidence>
<dbReference type="InterPro" id="IPR000160">
    <property type="entry name" value="GGDEF_dom"/>
</dbReference>
<dbReference type="Pfam" id="PF00990">
    <property type="entry name" value="GGDEF"/>
    <property type="match status" value="1"/>
</dbReference>
<sequence>MKEPHEIRETELVPRRSDGDNCMKLAEVDQLREEVRLLAAMVRTDELTGLFNYRYFSEALSLEMERTRRSGQPTCLIMCDLDHFKSINDIYGHEVGNVVLTQISSLIRNTIRRLDIPCRYGGEEFALILPDTNLREGVHLANRLRFIIEHSSVSAGNLVLEIKASFGVHVYNHGDKSTEKEFIDRVDGFLYTAKQEGRNRVCYASYYEKCEGLSGDKKRSLGKYL</sequence>
<dbReference type="EMBL" id="NTJZ01000005">
    <property type="protein sequence ID" value="PDH34013.1"/>
    <property type="molecule type" value="Genomic_DNA"/>
</dbReference>
<dbReference type="PROSITE" id="PS50887">
    <property type="entry name" value="GGDEF"/>
    <property type="match status" value="1"/>
</dbReference>
<evidence type="ECO:0000313" key="5">
    <source>
        <dbReference type="EMBL" id="PDH34013.1"/>
    </source>
</evidence>
<dbReference type="Gene3D" id="3.30.70.270">
    <property type="match status" value="1"/>
</dbReference>
<accession>A0A2A5WCF6</accession>
<evidence type="ECO:0000256" key="2">
    <source>
        <dbReference type="ARBA" id="ARBA00012528"/>
    </source>
</evidence>
<dbReference type="FunFam" id="3.30.70.270:FF:000001">
    <property type="entry name" value="Diguanylate cyclase domain protein"/>
    <property type="match status" value="1"/>
</dbReference>
<feature type="domain" description="GGDEF" evidence="4">
    <location>
        <begin position="72"/>
        <end position="206"/>
    </location>
</feature>
<comment type="caution">
    <text evidence="5">The sequence shown here is derived from an EMBL/GenBank/DDBJ whole genome shotgun (WGS) entry which is preliminary data.</text>
</comment>
<evidence type="ECO:0000259" key="4">
    <source>
        <dbReference type="PROSITE" id="PS50887"/>
    </source>
</evidence>
<dbReference type="GO" id="GO:0052621">
    <property type="term" value="F:diguanylate cyclase activity"/>
    <property type="evidence" value="ECO:0007669"/>
    <property type="project" value="UniProtKB-EC"/>
</dbReference>
<name>A0A2A5WCF6_9GAMM</name>
<dbReference type="InterPro" id="IPR050469">
    <property type="entry name" value="Diguanylate_Cyclase"/>
</dbReference>
<dbReference type="InterPro" id="IPR029787">
    <property type="entry name" value="Nucleotide_cyclase"/>
</dbReference>
<evidence type="ECO:0000256" key="3">
    <source>
        <dbReference type="ARBA" id="ARBA00034247"/>
    </source>
</evidence>
<dbReference type="PANTHER" id="PTHR45138:SF9">
    <property type="entry name" value="DIGUANYLATE CYCLASE DGCM-RELATED"/>
    <property type="match status" value="1"/>
</dbReference>
<dbReference type="InterPro" id="IPR043128">
    <property type="entry name" value="Rev_trsase/Diguanyl_cyclase"/>
</dbReference>